<proteinExistence type="predicted"/>
<evidence type="ECO:0000313" key="1">
    <source>
        <dbReference type="EMBL" id="DAF85891.1"/>
    </source>
</evidence>
<dbReference type="EMBL" id="BK015932">
    <property type="protein sequence ID" value="DAF85891.1"/>
    <property type="molecule type" value="Genomic_DNA"/>
</dbReference>
<protein>
    <submittedName>
        <fullName evidence="1">Group III truncated hemoglobin hemoglobin, 2-on-2 globin, Oxygen</fullName>
    </submittedName>
</protein>
<reference evidence="1" key="1">
    <citation type="journal article" date="2021" name="Proc. Natl. Acad. Sci. U.S.A.">
        <title>A Catalog of Tens of Thousands of Viruses from Human Metagenomes Reveals Hidden Associations with Chronic Diseases.</title>
        <authorList>
            <person name="Tisza M.J."/>
            <person name="Buck C.B."/>
        </authorList>
    </citation>
    <scope>NUCLEOTIDE SEQUENCE</scope>
    <source>
        <strain evidence="1">CtVJE9</strain>
    </source>
</reference>
<sequence length="60" mass="7182">MRTKFYLDGKKITKKALQERIGEERLKRLVQEAKETFLEDPLIQNDFYLGREGMLTIEFC</sequence>
<name>A0A8S5TUM2_9CAUD</name>
<organism evidence="1">
    <name type="scientific">Siphoviridae sp. ctVJE9</name>
    <dbReference type="NCBI Taxonomy" id="2825530"/>
    <lineage>
        <taxon>Viruses</taxon>
        <taxon>Duplodnaviria</taxon>
        <taxon>Heunggongvirae</taxon>
        <taxon>Uroviricota</taxon>
        <taxon>Caudoviricetes</taxon>
    </lineage>
</organism>
<accession>A0A8S5TUM2</accession>